<dbReference type="EMBL" id="JH930468">
    <property type="protein sequence ID" value="EKM61578.1"/>
    <property type="molecule type" value="Genomic_DNA"/>
</dbReference>
<name>K5WC88_PHACS</name>
<dbReference type="PROSITE" id="PS50011">
    <property type="entry name" value="PROTEIN_KINASE_DOM"/>
    <property type="match status" value="1"/>
</dbReference>
<reference evidence="2 3" key="1">
    <citation type="journal article" date="2012" name="BMC Genomics">
        <title>Comparative genomics of the white-rot fungi, Phanerochaete carnosa and P. chrysosporium, to elucidate the genetic basis of the distinct wood types they colonize.</title>
        <authorList>
            <person name="Suzuki H."/>
            <person name="MacDonald J."/>
            <person name="Syed K."/>
            <person name="Salamov A."/>
            <person name="Hori C."/>
            <person name="Aerts A."/>
            <person name="Henrissat B."/>
            <person name="Wiebenga A."/>
            <person name="vanKuyk P.A."/>
            <person name="Barry K."/>
            <person name="Lindquist E."/>
            <person name="LaButti K."/>
            <person name="Lapidus A."/>
            <person name="Lucas S."/>
            <person name="Coutinho P."/>
            <person name="Gong Y."/>
            <person name="Samejima M."/>
            <person name="Mahadevan R."/>
            <person name="Abou-Zaid M."/>
            <person name="de Vries R.P."/>
            <person name="Igarashi K."/>
            <person name="Yadav J.S."/>
            <person name="Grigoriev I.V."/>
            <person name="Master E.R."/>
        </authorList>
    </citation>
    <scope>NUCLEOTIDE SEQUENCE [LARGE SCALE GENOMIC DNA]</scope>
    <source>
        <strain evidence="2 3">HHB-10118-sp</strain>
    </source>
</reference>
<dbReference type="SUPFAM" id="SSF56112">
    <property type="entry name" value="Protein kinase-like (PK-like)"/>
    <property type="match status" value="1"/>
</dbReference>
<dbReference type="InParanoid" id="K5WC88"/>
<proteinExistence type="predicted"/>
<protein>
    <recommendedName>
        <fullName evidence="1">Protein kinase domain-containing protein</fullName>
    </recommendedName>
</protein>
<dbReference type="KEGG" id="pco:PHACADRAFT_61701"/>
<evidence type="ECO:0000313" key="3">
    <source>
        <dbReference type="Proteomes" id="UP000008370"/>
    </source>
</evidence>
<dbReference type="Pfam" id="PF17667">
    <property type="entry name" value="Pkinase_fungal"/>
    <property type="match status" value="1"/>
</dbReference>
<feature type="domain" description="Protein kinase" evidence="1">
    <location>
        <begin position="1"/>
        <end position="152"/>
    </location>
</feature>
<dbReference type="GeneID" id="18920177"/>
<evidence type="ECO:0000313" key="2">
    <source>
        <dbReference type="EMBL" id="EKM61578.1"/>
    </source>
</evidence>
<dbReference type="InterPro" id="IPR040976">
    <property type="entry name" value="Pkinase_fungal"/>
</dbReference>
<organism evidence="2 3">
    <name type="scientific">Phanerochaete carnosa (strain HHB-10118-sp)</name>
    <name type="common">White-rot fungus</name>
    <name type="synonym">Peniophora carnosa</name>
    <dbReference type="NCBI Taxonomy" id="650164"/>
    <lineage>
        <taxon>Eukaryota</taxon>
        <taxon>Fungi</taxon>
        <taxon>Dikarya</taxon>
        <taxon>Basidiomycota</taxon>
        <taxon>Agaricomycotina</taxon>
        <taxon>Agaricomycetes</taxon>
        <taxon>Polyporales</taxon>
        <taxon>Phanerochaetaceae</taxon>
        <taxon>Phanerochaete</taxon>
    </lineage>
</organism>
<dbReference type="Proteomes" id="UP000008370">
    <property type="component" value="Unassembled WGS sequence"/>
</dbReference>
<keyword evidence="3" id="KW-1185">Reference proteome</keyword>
<feature type="non-terminal residue" evidence="2">
    <location>
        <position position="152"/>
    </location>
</feature>
<dbReference type="GO" id="GO:0004672">
    <property type="term" value="F:protein kinase activity"/>
    <property type="evidence" value="ECO:0007669"/>
    <property type="project" value="InterPro"/>
</dbReference>
<accession>K5WC88</accession>
<evidence type="ECO:0000259" key="1">
    <source>
        <dbReference type="PROSITE" id="PS50011"/>
    </source>
</evidence>
<sequence length="152" mass="16991">KAHYRVVFNELGHPLHDESVFATAFQVICDVMECLVVMHDLGWVYRDISTGNILVHDGRGLLTDLEYAQHWTTAHKAHTTRTPGTRYFMSVEANAHAYLFRHKAGSDPSTEPDVPGVPLLVAIGAKARPKGSSTSTLPLPFRYHPLNDWESL</sequence>
<dbReference type="GO" id="GO:0005524">
    <property type="term" value="F:ATP binding"/>
    <property type="evidence" value="ECO:0007669"/>
    <property type="project" value="InterPro"/>
</dbReference>
<dbReference type="OrthoDB" id="2803898at2759"/>
<dbReference type="InterPro" id="IPR011009">
    <property type="entry name" value="Kinase-like_dom_sf"/>
</dbReference>
<dbReference type="RefSeq" id="XP_007390985.1">
    <property type="nucleotide sequence ID" value="XM_007390923.1"/>
</dbReference>
<feature type="non-terminal residue" evidence="2">
    <location>
        <position position="1"/>
    </location>
</feature>
<dbReference type="HOGENOM" id="CLU_091558_0_0_1"/>
<dbReference type="InterPro" id="IPR000719">
    <property type="entry name" value="Prot_kinase_dom"/>
</dbReference>
<dbReference type="STRING" id="650164.K5WC88"/>
<gene>
    <name evidence="2" type="ORF">PHACADRAFT_61701</name>
</gene>
<dbReference type="AlphaFoldDB" id="K5WC88"/>
<dbReference type="Gene3D" id="1.10.510.10">
    <property type="entry name" value="Transferase(Phosphotransferase) domain 1"/>
    <property type="match status" value="1"/>
</dbReference>